<gene>
    <name evidence="2" type="ORF">SBA1_1040059</name>
</gene>
<accession>A0A2U3JY32</accession>
<dbReference type="EMBL" id="OMOD01000007">
    <property type="protein sequence ID" value="SPF32291.1"/>
    <property type="molecule type" value="Genomic_DNA"/>
</dbReference>
<evidence type="ECO:0000313" key="2">
    <source>
        <dbReference type="EMBL" id="SPF32291.1"/>
    </source>
</evidence>
<feature type="domain" description="Neutral/alkaline non-lysosomal ceramidase N-terminal" evidence="1">
    <location>
        <begin position="26"/>
        <end position="257"/>
    </location>
</feature>
<dbReference type="InterPro" id="IPR031329">
    <property type="entry name" value="NEUT/ALK_ceramidase_N"/>
</dbReference>
<evidence type="ECO:0000259" key="1">
    <source>
        <dbReference type="Pfam" id="PF04734"/>
    </source>
</evidence>
<dbReference type="OrthoDB" id="622550at2"/>
<organism evidence="2 3">
    <name type="scientific">Candidatus Sulfotelmatobacter kueseliae</name>
    <dbReference type="NCBI Taxonomy" id="2042962"/>
    <lineage>
        <taxon>Bacteria</taxon>
        <taxon>Pseudomonadati</taxon>
        <taxon>Acidobacteriota</taxon>
        <taxon>Terriglobia</taxon>
        <taxon>Terriglobales</taxon>
        <taxon>Candidatus Korobacteraceae</taxon>
        <taxon>Candidatus Sulfotelmatobacter</taxon>
    </lineage>
</organism>
<dbReference type="AlphaFoldDB" id="A0A2U3JY32"/>
<name>A0A2U3JY32_9BACT</name>
<dbReference type="Pfam" id="PF04734">
    <property type="entry name" value="Ceramidase_alk"/>
    <property type="match status" value="1"/>
</dbReference>
<protein>
    <submittedName>
        <fullName evidence="2">Neutral/alkaline non-lysosomal ceramidase</fullName>
    </submittedName>
</protein>
<evidence type="ECO:0000313" key="3">
    <source>
        <dbReference type="Proteomes" id="UP000238701"/>
    </source>
</evidence>
<sequence>MRNRFLGVLCVLLLWGISIARAELRAGIAKVDITPKTHEPLWGFEDRTDPATGTLDPLYARILVLDAGGKRIAIVAVDLGRSFGEPSLDHLKEVVSKSSGISCLLLTATHTHAAPVIKDEYDGSPPEWEQRALNEIAAGIKTASDNLQTARIGTGTGSVFIGHNRLRVNDDGSVSWFEQNPTMVPTSPVDPTVTVLRIDDRNGVPLAILINYACHPVVLGSENLQYSADYPGVTNRVVEKALGGNVQSFFVQGADGDINPYYAVMPMKENAIKLRDWTGEQLGQEVVRVAKGIQTANDPSASIDFREETLHLRLRWDPDQFRAALLKTFGAKSLEQMGSPIRPVIDARVTAVLINKQIAIIAVPGEPFVDFQESWRARCPVGTTLFFGYTNGYHGYFPTIRAASRGGYGAASASTWVEVGAGERMVDWALIETYQMLGRYSTLPDDLTEGAYKP</sequence>
<reference evidence="3" key="1">
    <citation type="submission" date="2018-02" db="EMBL/GenBank/DDBJ databases">
        <authorList>
            <person name="Hausmann B."/>
        </authorList>
    </citation>
    <scope>NUCLEOTIDE SEQUENCE [LARGE SCALE GENOMIC DNA]</scope>
    <source>
        <strain evidence="3">Peat soil MAG SbA1</strain>
    </source>
</reference>
<proteinExistence type="predicted"/>
<dbReference type="Proteomes" id="UP000238701">
    <property type="component" value="Unassembled WGS sequence"/>
</dbReference>